<accession>A0A3B0Y986</accession>
<gene>
    <name evidence="1" type="ORF">MNBD_GAMMA10-2830</name>
</gene>
<proteinExistence type="predicted"/>
<reference evidence="1" key="1">
    <citation type="submission" date="2018-06" db="EMBL/GenBank/DDBJ databases">
        <authorList>
            <person name="Zhirakovskaya E."/>
        </authorList>
    </citation>
    <scope>NUCLEOTIDE SEQUENCE</scope>
</reference>
<dbReference type="Gene3D" id="3.10.50.40">
    <property type="match status" value="1"/>
</dbReference>
<sequence>NHPLAGKTAKFSIKILQVRDATASEIRDGIANPDVSIH</sequence>
<evidence type="ECO:0000313" key="1">
    <source>
        <dbReference type="EMBL" id="VAW64916.1"/>
    </source>
</evidence>
<dbReference type="EMBL" id="UOFJ01000158">
    <property type="protein sequence ID" value="VAW64916.1"/>
    <property type="molecule type" value="Genomic_DNA"/>
</dbReference>
<dbReference type="InterPro" id="IPR046357">
    <property type="entry name" value="PPIase_dom_sf"/>
</dbReference>
<evidence type="ECO:0008006" key="2">
    <source>
        <dbReference type="Google" id="ProtNLM"/>
    </source>
</evidence>
<name>A0A3B0Y986_9ZZZZ</name>
<dbReference type="AlphaFoldDB" id="A0A3B0Y986"/>
<organism evidence="1">
    <name type="scientific">hydrothermal vent metagenome</name>
    <dbReference type="NCBI Taxonomy" id="652676"/>
    <lineage>
        <taxon>unclassified sequences</taxon>
        <taxon>metagenomes</taxon>
        <taxon>ecological metagenomes</taxon>
    </lineage>
</organism>
<feature type="non-terminal residue" evidence="1">
    <location>
        <position position="1"/>
    </location>
</feature>
<protein>
    <recommendedName>
        <fullName evidence="2">Peptidylprolyl isomerase</fullName>
    </recommendedName>
</protein>
<dbReference type="GO" id="GO:0003755">
    <property type="term" value="F:peptidyl-prolyl cis-trans isomerase activity"/>
    <property type="evidence" value="ECO:0007669"/>
    <property type="project" value="InterPro"/>
</dbReference>